<feature type="chain" id="PRO_5010578330" evidence="1">
    <location>
        <begin position="18"/>
        <end position="224"/>
    </location>
</feature>
<comment type="caution">
    <text evidence="2">The sequence shown here is derived from an EMBL/GenBank/DDBJ whole genome shotgun (WGS) entry which is preliminary data.</text>
</comment>
<protein>
    <submittedName>
        <fullName evidence="2">Uncharacterized protein</fullName>
    </submittedName>
</protein>
<evidence type="ECO:0000256" key="1">
    <source>
        <dbReference type="SAM" id="SignalP"/>
    </source>
</evidence>
<proteinExistence type="predicted"/>
<organism evidence="2 3">
    <name type="scientific">Neolecta irregularis (strain DAH-3)</name>
    <dbReference type="NCBI Taxonomy" id="1198029"/>
    <lineage>
        <taxon>Eukaryota</taxon>
        <taxon>Fungi</taxon>
        <taxon>Dikarya</taxon>
        <taxon>Ascomycota</taxon>
        <taxon>Taphrinomycotina</taxon>
        <taxon>Neolectales</taxon>
        <taxon>Neolectaceae</taxon>
        <taxon>Neolecta</taxon>
    </lineage>
</organism>
<evidence type="ECO:0000313" key="2">
    <source>
        <dbReference type="EMBL" id="OLL24847.1"/>
    </source>
</evidence>
<dbReference type="EMBL" id="LXFE01000595">
    <property type="protein sequence ID" value="OLL24847.1"/>
    <property type="molecule type" value="Genomic_DNA"/>
</dbReference>
<dbReference type="AlphaFoldDB" id="A0A1U7LQB5"/>
<name>A0A1U7LQB5_NEOID</name>
<keyword evidence="3" id="KW-1185">Reference proteome</keyword>
<accession>A0A1U7LQB5</accession>
<sequence length="224" mass="25033">MLVVICIVSLCLDEICPEHSQPAASPPITMLRGFVVLAGAPSKQSLLEHWPAHVESQTAAAAAPKWRILSPFAQWPLLSAPETSCSEIDLFFEKSYAVHHLNASNDPCPTMDSTGRYAYAAPNPLLEFDIRAITELEDLPHIHVVDNWTHRRLYSLIVAILDITVKVVSTKFNPETQLLTLLVGDPTQSLFEVACWQCNWSDNLRRQDVILLESMLFTLLLLTC</sequence>
<feature type="signal peptide" evidence="1">
    <location>
        <begin position="1"/>
        <end position="17"/>
    </location>
</feature>
<evidence type="ECO:0000313" key="3">
    <source>
        <dbReference type="Proteomes" id="UP000186594"/>
    </source>
</evidence>
<gene>
    <name evidence="2" type="ORF">NEOLI_002844</name>
</gene>
<dbReference type="Proteomes" id="UP000186594">
    <property type="component" value="Unassembled WGS sequence"/>
</dbReference>
<reference evidence="2 3" key="1">
    <citation type="submission" date="2016-04" db="EMBL/GenBank/DDBJ databases">
        <title>Evolutionary innovation and constraint leading to complex multicellularity in the Ascomycota.</title>
        <authorList>
            <person name="Cisse O."/>
            <person name="Nguyen A."/>
            <person name="Hewitt D.A."/>
            <person name="Jedd G."/>
            <person name="Stajich J.E."/>
        </authorList>
    </citation>
    <scope>NUCLEOTIDE SEQUENCE [LARGE SCALE GENOMIC DNA]</scope>
    <source>
        <strain evidence="2 3">DAH-3</strain>
    </source>
</reference>
<keyword evidence="1" id="KW-0732">Signal</keyword>